<sequence>MCAVKKLLNELLRRTQPGV</sequence>
<dbReference type="EMBL" id="GGEC01062962">
    <property type="protein sequence ID" value="MBX43446.1"/>
    <property type="molecule type" value="Transcribed_RNA"/>
</dbReference>
<dbReference type="AlphaFoldDB" id="A0A2P2NLV4"/>
<name>A0A2P2NLV4_RHIMU</name>
<proteinExistence type="predicted"/>
<accession>A0A2P2NLV4</accession>
<organism evidence="1">
    <name type="scientific">Rhizophora mucronata</name>
    <name type="common">Asiatic mangrove</name>
    <dbReference type="NCBI Taxonomy" id="61149"/>
    <lineage>
        <taxon>Eukaryota</taxon>
        <taxon>Viridiplantae</taxon>
        <taxon>Streptophyta</taxon>
        <taxon>Embryophyta</taxon>
        <taxon>Tracheophyta</taxon>
        <taxon>Spermatophyta</taxon>
        <taxon>Magnoliopsida</taxon>
        <taxon>eudicotyledons</taxon>
        <taxon>Gunneridae</taxon>
        <taxon>Pentapetalae</taxon>
        <taxon>rosids</taxon>
        <taxon>fabids</taxon>
        <taxon>Malpighiales</taxon>
        <taxon>Rhizophoraceae</taxon>
        <taxon>Rhizophora</taxon>
    </lineage>
</organism>
<reference evidence="1" key="1">
    <citation type="submission" date="2018-02" db="EMBL/GenBank/DDBJ databases">
        <title>Rhizophora mucronata_Transcriptome.</title>
        <authorList>
            <person name="Meera S.P."/>
            <person name="Sreeshan A."/>
            <person name="Augustine A."/>
        </authorList>
    </citation>
    <scope>NUCLEOTIDE SEQUENCE</scope>
    <source>
        <tissue evidence="1">Leaf</tissue>
    </source>
</reference>
<evidence type="ECO:0000313" key="1">
    <source>
        <dbReference type="EMBL" id="MBX43446.1"/>
    </source>
</evidence>
<protein>
    <submittedName>
        <fullName evidence="1">Uncharacterized protein</fullName>
    </submittedName>
</protein>